<dbReference type="Pfam" id="PF02518">
    <property type="entry name" value="HATPase_c"/>
    <property type="match status" value="1"/>
</dbReference>
<feature type="coiled-coil region" evidence="7">
    <location>
        <begin position="36"/>
        <end position="112"/>
    </location>
</feature>
<feature type="modified residue" description="4-aspartylphosphate" evidence="6">
    <location>
        <position position="406"/>
    </location>
</feature>
<evidence type="ECO:0000259" key="9">
    <source>
        <dbReference type="PROSITE" id="PS50110"/>
    </source>
</evidence>
<dbReference type="CDD" id="cd00156">
    <property type="entry name" value="REC"/>
    <property type="match status" value="1"/>
</dbReference>
<keyword evidence="3 6" id="KW-0597">Phosphoprotein</keyword>
<evidence type="ECO:0000313" key="11">
    <source>
        <dbReference type="Proteomes" id="UP000565262"/>
    </source>
</evidence>
<dbReference type="Pfam" id="PF00512">
    <property type="entry name" value="HisKA"/>
    <property type="match status" value="1"/>
</dbReference>
<dbReference type="AlphaFoldDB" id="A0A839IKW1"/>
<dbReference type="EMBL" id="JACJFM010000004">
    <property type="protein sequence ID" value="MBB1485845.1"/>
    <property type="molecule type" value="Genomic_DNA"/>
</dbReference>
<dbReference type="SMART" id="SM00448">
    <property type="entry name" value="REC"/>
    <property type="match status" value="1"/>
</dbReference>
<comment type="catalytic activity">
    <reaction evidence="1">
        <text>ATP + protein L-histidine = ADP + protein N-phospho-L-histidine.</text>
        <dbReference type="EC" id="2.7.13.3"/>
    </reaction>
</comment>
<dbReference type="FunFam" id="3.30.565.10:FF:000049">
    <property type="entry name" value="Two-component sensor histidine kinase"/>
    <property type="match status" value="1"/>
</dbReference>
<dbReference type="Proteomes" id="UP000565262">
    <property type="component" value="Unassembled WGS sequence"/>
</dbReference>
<dbReference type="InterPro" id="IPR004358">
    <property type="entry name" value="Sig_transdc_His_kin-like_C"/>
</dbReference>
<evidence type="ECO:0000256" key="4">
    <source>
        <dbReference type="ARBA" id="ARBA00022679"/>
    </source>
</evidence>
<evidence type="ECO:0000256" key="1">
    <source>
        <dbReference type="ARBA" id="ARBA00000085"/>
    </source>
</evidence>
<comment type="caution">
    <text evidence="10">The sequence shown here is derived from an EMBL/GenBank/DDBJ whole genome shotgun (WGS) entry which is preliminary data.</text>
</comment>
<dbReference type="PANTHER" id="PTHR43047:SF9">
    <property type="entry name" value="HISTIDINE KINASE"/>
    <property type="match status" value="1"/>
</dbReference>
<name>A0A839IKW1_9GAMM</name>
<dbReference type="InterPro" id="IPR003661">
    <property type="entry name" value="HisK_dim/P_dom"/>
</dbReference>
<evidence type="ECO:0000256" key="3">
    <source>
        <dbReference type="ARBA" id="ARBA00022553"/>
    </source>
</evidence>
<dbReference type="InterPro" id="IPR036097">
    <property type="entry name" value="HisK_dim/P_sf"/>
</dbReference>
<dbReference type="FunFam" id="1.10.287.130:FF:000081">
    <property type="entry name" value="Hybrid sensor histidine kinase/response regulator"/>
    <property type="match status" value="1"/>
</dbReference>
<dbReference type="PROSITE" id="PS50109">
    <property type="entry name" value="HIS_KIN"/>
    <property type="match status" value="1"/>
</dbReference>
<dbReference type="InterPro" id="IPR001789">
    <property type="entry name" value="Sig_transdc_resp-reg_receiver"/>
</dbReference>
<dbReference type="CDD" id="cd00082">
    <property type="entry name" value="HisKA"/>
    <property type="match status" value="1"/>
</dbReference>
<evidence type="ECO:0000256" key="7">
    <source>
        <dbReference type="SAM" id="Coils"/>
    </source>
</evidence>
<dbReference type="GO" id="GO:0005886">
    <property type="term" value="C:plasma membrane"/>
    <property type="evidence" value="ECO:0007669"/>
    <property type="project" value="TreeGrafter"/>
</dbReference>
<accession>A0A839IKW1</accession>
<dbReference type="NCBIfam" id="NF041832">
    <property type="entry name" value="near_NosP_CTERM"/>
    <property type="match status" value="1"/>
</dbReference>
<evidence type="ECO:0000313" key="10">
    <source>
        <dbReference type="EMBL" id="MBB1485845.1"/>
    </source>
</evidence>
<dbReference type="RefSeq" id="WP_182807634.1">
    <property type="nucleotide sequence ID" value="NZ_JACJFM010000004.1"/>
</dbReference>
<keyword evidence="7" id="KW-0175">Coiled coil</keyword>
<evidence type="ECO:0000256" key="2">
    <source>
        <dbReference type="ARBA" id="ARBA00012438"/>
    </source>
</evidence>
<dbReference type="InterPro" id="IPR036890">
    <property type="entry name" value="HATPase_C_sf"/>
</dbReference>
<dbReference type="EC" id="2.7.13.3" evidence="2"/>
<evidence type="ECO:0000256" key="5">
    <source>
        <dbReference type="ARBA" id="ARBA00022777"/>
    </source>
</evidence>
<dbReference type="PRINTS" id="PR00344">
    <property type="entry name" value="BCTRLSENSOR"/>
</dbReference>
<reference evidence="10 11" key="1">
    <citation type="submission" date="2020-08" db="EMBL/GenBank/DDBJ databases">
        <title>Oceanospirillum sp. nov. isolated from marine sediment.</title>
        <authorList>
            <person name="Ji X."/>
        </authorList>
    </citation>
    <scope>NUCLEOTIDE SEQUENCE [LARGE SCALE GENOMIC DNA]</scope>
    <source>
        <strain evidence="10 11">D5</strain>
    </source>
</reference>
<dbReference type="PROSITE" id="PS50110">
    <property type="entry name" value="RESPONSE_REGULATORY"/>
    <property type="match status" value="1"/>
</dbReference>
<protein>
    <recommendedName>
        <fullName evidence="2">histidine kinase</fullName>
        <ecNumber evidence="2">2.7.13.3</ecNumber>
    </recommendedName>
</protein>
<dbReference type="Pfam" id="PF00072">
    <property type="entry name" value="Response_reg"/>
    <property type="match status" value="1"/>
</dbReference>
<keyword evidence="11" id="KW-1185">Reference proteome</keyword>
<keyword evidence="4" id="KW-0808">Transferase</keyword>
<dbReference type="SMART" id="SM00388">
    <property type="entry name" value="HisKA"/>
    <property type="match status" value="1"/>
</dbReference>
<sequence length="475" mass="53498">MKKHSDTSATAAGQTEEQAVTSLIGLGQQSARKSYYPELIARLDELQEEKVRYKRLNEELEHLNEGLEQRVDERTRELTVLNEQLLQEIAEREQIEYELKLARDAAQEANRNKDKYFAAASHDLLQPMNAARLLVAALRERQLPDIDSAMVEQVHLALENAEDLLTDLLDISRLDQNAVIPDINEFYLRQMLSSLYAEFLPVAENKGLSLKMVTNSMAVRSDSRLLMRIVRNLISNAIRYTPSGKVLVGCRKEGLHVLIQVWDTGDGIPVEQQGHIFKEFNQLEQHRGKNRQGLGLGLAIVERISRMLEHPVCIRSVEGKGSVFSVTVPLAAENTVVTGKVRYSEPVPELLHNRHVLVVDNEDSILLSMDALLTQWGGRVICANNAEEAMALCQDESFIPEVILADFHLDDGLLGTDCVAVLRNYFQLDIPAVMLTADRSNESRKLFSQLELPVLNKPVKPGKLRALLTHILTRH</sequence>
<feature type="domain" description="Response regulatory" evidence="9">
    <location>
        <begin position="355"/>
        <end position="472"/>
    </location>
</feature>
<evidence type="ECO:0000259" key="8">
    <source>
        <dbReference type="PROSITE" id="PS50109"/>
    </source>
</evidence>
<dbReference type="GO" id="GO:0009927">
    <property type="term" value="F:histidine phosphotransfer kinase activity"/>
    <property type="evidence" value="ECO:0007669"/>
    <property type="project" value="TreeGrafter"/>
</dbReference>
<dbReference type="PANTHER" id="PTHR43047">
    <property type="entry name" value="TWO-COMPONENT HISTIDINE PROTEIN KINASE"/>
    <property type="match status" value="1"/>
</dbReference>
<dbReference type="Gene3D" id="3.40.50.2300">
    <property type="match status" value="1"/>
</dbReference>
<evidence type="ECO:0000256" key="6">
    <source>
        <dbReference type="PROSITE-ProRule" id="PRU00169"/>
    </source>
</evidence>
<dbReference type="Gene3D" id="3.30.565.10">
    <property type="entry name" value="Histidine kinase-like ATPase, C-terminal domain"/>
    <property type="match status" value="1"/>
</dbReference>
<keyword evidence="5" id="KW-0418">Kinase</keyword>
<organism evidence="10 11">
    <name type="scientific">Oceanospirillum sediminis</name>
    <dbReference type="NCBI Taxonomy" id="2760088"/>
    <lineage>
        <taxon>Bacteria</taxon>
        <taxon>Pseudomonadati</taxon>
        <taxon>Pseudomonadota</taxon>
        <taxon>Gammaproteobacteria</taxon>
        <taxon>Oceanospirillales</taxon>
        <taxon>Oceanospirillaceae</taxon>
        <taxon>Oceanospirillum</taxon>
    </lineage>
</organism>
<dbReference type="InterPro" id="IPR005467">
    <property type="entry name" value="His_kinase_dom"/>
</dbReference>
<dbReference type="InterPro" id="IPR011006">
    <property type="entry name" value="CheY-like_superfamily"/>
</dbReference>
<dbReference type="GO" id="GO:0000155">
    <property type="term" value="F:phosphorelay sensor kinase activity"/>
    <property type="evidence" value="ECO:0007669"/>
    <property type="project" value="InterPro"/>
</dbReference>
<dbReference type="InterPro" id="IPR003594">
    <property type="entry name" value="HATPase_dom"/>
</dbReference>
<gene>
    <name evidence="10" type="ORF">H4O21_04365</name>
</gene>
<dbReference type="SUPFAM" id="SSF52172">
    <property type="entry name" value="CheY-like"/>
    <property type="match status" value="1"/>
</dbReference>
<dbReference type="SMART" id="SM00387">
    <property type="entry name" value="HATPase_c"/>
    <property type="match status" value="1"/>
</dbReference>
<dbReference type="SUPFAM" id="SSF55874">
    <property type="entry name" value="ATPase domain of HSP90 chaperone/DNA topoisomerase II/histidine kinase"/>
    <property type="match status" value="1"/>
</dbReference>
<proteinExistence type="predicted"/>
<feature type="domain" description="Histidine kinase" evidence="8">
    <location>
        <begin position="119"/>
        <end position="332"/>
    </location>
</feature>
<dbReference type="Gene3D" id="1.10.287.130">
    <property type="match status" value="1"/>
</dbReference>
<dbReference type="SUPFAM" id="SSF47384">
    <property type="entry name" value="Homodimeric domain of signal transducing histidine kinase"/>
    <property type="match status" value="1"/>
</dbReference>